<gene>
    <name evidence="2" type="ORF">B0H65DRAFT_144358</name>
</gene>
<feature type="region of interest" description="Disordered" evidence="1">
    <location>
        <begin position="369"/>
        <end position="416"/>
    </location>
</feature>
<feature type="compositionally biased region" description="Basic and acidic residues" evidence="1">
    <location>
        <begin position="217"/>
        <end position="228"/>
    </location>
</feature>
<organism evidence="2 3">
    <name type="scientific">Neurospora tetraspora</name>
    <dbReference type="NCBI Taxonomy" id="94610"/>
    <lineage>
        <taxon>Eukaryota</taxon>
        <taxon>Fungi</taxon>
        <taxon>Dikarya</taxon>
        <taxon>Ascomycota</taxon>
        <taxon>Pezizomycotina</taxon>
        <taxon>Sordariomycetes</taxon>
        <taxon>Sordariomycetidae</taxon>
        <taxon>Sordariales</taxon>
        <taxon>Sordariaceae</taxon>
        <taxon>Neurospora</taxon>
    </lineage>
</organism>
<dbReference type="GeneID" id="87858135"/>
<feature type="region of interest" description="Disordered" evidence="1">
    <location>
        <begin position="181"/>
        <end position="260"/>
    </location>
</feature>
<keyword evidence="3" id="KW-1185">Reference proteome</keyword>
<dbReference type="RefSeq" id="XP_062685382.1">
    <property type="nucleotide sequence ID" value="XM_062820981.1"/>
</dbReference>
<feature type="compositionally biased region" description="Basic and acidic residues" evidence="1">
    <location>
        <begin position="108"/>
        <end position="118"/>
    </location>
</feature>
<evidence type="ECO:0000256" key="1">
    <source>
        <dbReference type="SAM" id="MobiDB-lite"/>
    </source>
</evidence>
<protein>
    <submittedName>
        <fullName evidence="2">Uncharacterized protein</fullName>
    </submittedName>
</protein>
<reference evidence="2" key="2">
    <citation type="submission" date="2023-06" db="EMBL/GenBank/DDBJ databases">
        <authorList>
            <consortium name="Lawrence Berkeley National Laboratory"/>
            <person name="Haridas S."/>
            <person name="Hensen N."/>
            <person name="Bonometti L."/>
            <person name="Westerberg I."/>
            <person name="Brannstrom I.O."/>
            <person name="Guillou S."/>
            <person name="Cros-Aarteil S."/>
            <person name="Calhoun S."/>
            <person name="Kuo A."/>
            <person name="Mondo S."/>
            <person name="Pangilinan J."/>
            <person name="Riley R."/>
            <person name="Labutti K."/>
            <person name="Andreopoulos B."/>
            <person name="Lipzen A."/>
            <person name="Chen C."/>
            <person name="Yanf M."/>
            <person name="Daum C."/>
            <person name="Ng V."/>
            <person name="Clum A."/>
            <person name="Steindorff A."/>
            <person name="Ohm R."/>
            <person name="Martin F."/>
            <person name="Silar P."/>
            <person name="Natvig D."/>
            <person name="Lalanne C."/>
            <person name="Gautier V."/>
            <person name="Ament-Velasquez S.L."/>
            <person name="Kruys A."/>
            <person name="Hutchinson M.I."/>
            <person name="Powell A.J."/>
            <person name="Barry K."/>
            <person name="Miller A.N."/>
            <person name="Grigoriev I.V."/>
            <person name="Debuchy R."/>
            <person name="Gladieux P."/>
            <person name="Thoren M.H."/>
            <person name="Johannesson H."/>
        </authorList>
    </citation>
    <scope>NUCLEOTIDE SEQUENCE</scope>
    <source>
        <strain evidence="2">CBS 560.94</strain>
    </source>
</reference>
<dbReference type="AlphaFoldDB" id="A0AAE0MV13"/>
<feature type="compositionally biased region" description="Basic residues" evidence="1">
    <location>
        <begin position="395"/>
        <end position="405"/>
    </location>
</feature>
<feature type="compositionally biased region" description="Low complexity" evidence="1">
    <location>
        <begin position="1"/>
        <end position="11"/>
    </location>
</feature>
<feature type="region of interest" description="Disordered" evidence="1">
    <location>
        <begin position="108"/>
        <end position="130"/>
    </location>
</feature>
<feature type="compositionally biased region" description="Polar residues" evidence="1">
    <location>
        <begin position="120"/>
        <end position="130"/>
    </location>
</feature>
<sequence length="416" mass="46727">MAHLRSSSYYQDSHDDYGSSSSSHRQPYHSLHAPKQERRGRPAYTTVRPFIINSRNNPIARPHDTISHDLNRQVGSYVANRLVPTMLRSSDRPVEVFMNFGDAKLSLPDHDDHIREPRSGASSRGPNSIIFNAPGCSLTIDGRRCDRYCHRCDPLDREHHDRDRHHHLRRRNMELDHELDDRHHHLRRDNNGRSRSHVRITSHSGNPSPSPLPPPNRDQHYHLDRGLDLNHGGGHHDRHPHSRSHIRVVSHSRNPSPSPLPLPGLFPIATAVEKASHSTRGGRGHGNGISHALCPGCLIKTTVYKDGYCADCHPPTYTPNSRRVETAPISGERGHGTRVRYTRDQVTGDGSSSEDGWASVEVASRAIDMERGTNRGRDRGGVYDVITNGGGYGRSGRRTSRRLKPRYSGYASESDL</sequence>
<feature type="compositionally biased region" description="Basic and acidic residues" evidence="1">
    <location>
        <begin position="369"/>
        <end position="381"/>
    </location>
</feature>
<reference evidence="2" key="1">
    <citation type="journal article" date="2023" name="Mol. Phylogenet. Evol.">
        <title>Genome-scale phylogeny and comparative genomics of the fungal order Sordariales.</title>
        <authorList>
            <person name="Hensen N."/>
            <person name="Bonometti L."/>
            <person name="Westerberg I."/>
            <person name="Brannstrom I.O."/>
            <person name="Guillou S."/>
            <person name="Cros-Aarteil S."/>
            <person name="Calhoun S."/>
            <person name="Haridas S."/>
            <person name="Kuo A."/>
            <person name="Mondo S."/>
            <person name="Pangilinan J."/>
            <person name="Riley R."/>
            <person name="LaButti K."/>
            <person name="Andreopoulos B."/>
            <person name="Lipzen A."/>
            <person name="Chen C."/>
            <person name="Yan M."/>
            <person name="Daum C."/>
            <person name="Ng V."/>
            <person name="Clum A."/>
            <person name="Steindorff A."/>
            <person name="Ohm R.A."/>
            <person name="Martin F."/>
            <person name="Silar P."/>
            <person name="Natvig D.O."/>
            <person name="Lalanne C."/>
            <person name="Gautier V."/>
            <person name="Ament-Velasquez S.L."/>
            <person name="Kruys A."/>
            <person name="Hutchinson M.I."/>
            <person name="Powell A.J."/>
            <person name="Barry K."/>
            <person name="Miller A.N."/>
            <person name="Grigoriev I.V."/>
            <person name="Debuchy R."/>
            <person name="Gladieux P."/>
            <person name="Hiltunen Thoren M."/>
            <person name="Johannesson H."/>
        </authorList>
    </citation>
    <scope>NUCLEOTIDE SEQUENCE</scope>
    <source>
        <strain evidence="2">CBS 560.94</strain>
    </source>
</reference>
<evidence type="ECO:0000313" key="2">
    <source>
        <dbReference type="EMBL" id="KAK3352087.1"/>
    </source>
</evidence>
<proteinExistence type="predicted"/>
<evidence type="ECO:0000313" key="3">
    <source>
        <dbReference type="Proteomes" id="UP001278500"/>
    </source>
</evidence>
<feature type="compositionally biased region" description="Basic and acidic residues" evidence="1">
    <location>
        <begin position="181"/>
        <end position="192"/>
    </location>
</feature>
<accession>A0AAE0MV13</accession>
<feature type="region of interest" description="Disordered" evidence="1">
    <location>
        <begin position="1"/>
        <end position="43"/>
    </location>
</feature>
<comment type="caution">
    <text evidence="2">The sequence shown here is derived from an EMBL/GenBank/DDBJ whole genome shotgun (WGS) entry which is preliminary data.</text>
</comment>
<dbReference type="EMBL" id="JAUEPP010000002">
    <property type="protein sequence ID" value="KAK3352087.1"/>
    <property type="molecule type" value="Genomic_DNA"/>
</dbReference>
<dbReference type="Proteomes" id="UP001278500">
    <property type="component" value="Unassembled WGS sequence"/>
</dbReference>
<feature type="compositionally biased region" description="Basic residues" evidence="1">
    <location>
        <begin position="236"/>
        <end position="250"/>
    </location>
</feature>
<name>A0AAE0MV13_9PEZI</name>